<feature type="transmembrane region" description="Helical" evidence="1">
    <location>
        <begin position="32"/>
        <end position="57"/>
    </location>
</feature>
<sequence length="69" mass="7590">MKKNMGITDRVLRVIAAVAIIVLYYTSVISGILAIILLIVAAIFIVTSFISFCPLYYPFGIKTVKTNAH</sequence>
<keyword evidence="1" id="KW-0472">Membrane</keyword>
<dbReference type="InterPro" id="IPR021309">
    <property type="entry name" value="YgaP-like_TM"/>
</dbReference>
<gene>
    <name evidence="3" type="ORF">ACFSYC_05740</name>
</gene>
<evidence type="ECO:0000259" key="2">
    <source>
        <dbReference type="Pfam" id="PF11127"/>
    </source>
</evidence>
<keyword evidence="1" id="KW-0812">Transmembrane</keyword>
<evidence type="ECO:0000313" key="4">
    <source>
        <dbReference type="Proteomes" id="UP001597601"/>
    </source>
</evidence>
<keyword evidence="1" id="KW-1133">Transmembrane helix</keyword>
<protein>
    <submittedName>
        <fullName evidence="3">DUF2892 domain-containing protein</fullName>
    </submittedName>
</protein>
<organism evidence="3 4">
    <name type="scientific">Mucilaginibacter antarcticus</name>
    <dbReference type="NCBI Taxonomy" id="1855725"/>
    <lineage>
        <taxon>Bacteria</taxon>
        <taxon>Pseudomonadati</taxon>
        <taxon>Bacteroidota</taxon>
        <taxon>Sphingobacteriia</taxon>
        <taxon>Sphingobacteriales</taxon>
        <taxon>Sphingobacteriaceae</taxon>
        <taxon>Mucilaginibacter</taxon>
    </lineage>
</organism>
<dbReference type="Pfam" id="PF11127">
    <property type="entry name" value="YgaP-like_TM"/>
    <property type="match status" value="1"/>
</dbReference>
<evidence type="ECO:0000313" key="3">
    <source>
        <dbReference type="EMBL" id="MFD2864185.1"/>
    </source>
</evidence>
<keyword evidence="4" id="KW-1185">Reference proteome</keyword>
<feature type="transmembrane region" description="Helical" evidence="1">
    <location>
        <begin position="7"/>
        <end position="26"/>
    </location>
</feature>
<accession>A0ABW5XKR6</accession>
<dbReference type="Proteomes" id="UP001597601">
    <property type="component" value="Unassembled WGS sequence"/>
</dbReference>
<dbReference type="RefSeq" id="WP_377124458.1">
    <property type="nucleotide sequence ID" value="NZ_JBHUHN010000001.1"/>
</dbReference>
<feature type="domain" description="Inner membrane protein YgaP-like transmembrane" evidence="2">
    <location>
        <begin position="1"/>
        <end position="66"/>
    </location>
</feature>
<name>A0ABW5XKR6_9SPHI</name>
<proteinExistence type="predicted"/>
<dbReference type="EMBL" id="JBHUON010000005">
    <property type="protein sequence ID" value="MFD2864185.1"/>
    <property type="molecule type" value="Genomic_DNA"/>
</dbReference>
<reference evidence="4" key="1">
    <citation type="journal article" date="2019" name="Int. J. Syst. Evol. Microbiol.">
        <title>The Global Catalogue of Microorganisms (GCM) 10K type strain sequencing project: providing services to taxonomists for standard genome sequencing and annotation.</title>
        <authorList>
            <consortium name="The Broad Institute Genomics Platform"/>
            <consortium name="The Broad Institute Genome Sequencing Center for Infectious Disease"/>
            <person name="Wu L."/>
            <person name="Ma J."/>
        </authorList>
    </citation>
    <scope>NUCLEOTIDE SEQUENCE [LARGE SCALE GENOMIC DNA]</scope>
    <source>
        <strain evidence="4">KCTC 52232</strain>
    </source>
</reference>
<evidence type="ECO:0000256" key="1">
    <source>
        <dbReference type="SAM" id="Phobius"/>
    </source>
</evidence>
<comment type="caution">
    <text evidence="3">The sequence shown here is derived from an EMBL/GenBank/DDBJ whole genome shotgun (WGS) entry which is preliminary data.</text>
</comment>